<reference evidence="2" key="1">
    <citation type="journal article" date="2021" name="Syst. Appl. Microbiol.">
        <title>Roseomonas hellenica sp. nov., isolated from roots of wild-growing Alkanna tinctoria.</title>
        <authorList>
            <person name="Rat A."/>
            <person name="Naranjo H.D."/>
            <person name="Lebbe L."/>
            <person name="Cnockaert M."/>
            <person name="Krigas N."/>
            <person name="Grigoriadou K."/>
            <person name="Maloupa E."/>
            <person name="Willems A."/>
        </authorList>
    </citation>
    <scope>NUCLEOTIDE SEQUENCE [LARGE SCALE GENOMIC DNA]</scope>
    <source>
        <strain evidence="2">LMG 31159</strain>
    </source>
</reference>
<sequence>MMVPVPPELGAIGDTPEDASRLSDIADHVFAVLKHRALTPAEQVLILTEAAISIVAVHVPDPQRALAFMACLTGSSLSIARTIAREKSALLDMPAAGRA</sequence>
<accession>A0ABS5EES6</accession>
<keyword evidence="2" id="KW-1185">Reference proteome</keyword>
<evidence type="ECO:0000313" key="1">
    <source>
        <dbReference type="EMBL" id="MBR0649530.1"/>
    </source>
</evidence>
<dbReference type="RefSeq" id="WP_211867569.1">
    <property type="nucleotide sequence ID" value="NZ_JAAEDI010000007.1"/>
</dbReference>
<dbReference type="Proteomes" id="UP000698752">
    <property type="component" value="Unassembled WGS sequence"/>
</dbReference>
<gene>
    <name evidence="1" type="ORF">GXW78_07655</name>
</gene>
<name>A0ABS5EES6_9PROT</name>
<organism evidence="1 2">
    <name type="scientific">Neoroseomonas terrae</name>
    <dbReference type="NCBI Taxonomy" id="424799"/>
    <lineage>
        <taxon>Bacteria</taxon>
        <taxon>Pseudomonadati</taxon>
        <taxon>Pseudomonadota</taxon>
        <taxon>Alphaproteobacteria</taxon>
        <taxon>Acetobacterales</taxon>
        <taxon>Acetobacteraceae</taxon>
        <taxon>Neoroseomonas</taxon>
    </lineage>
</organism>
<dbReference type="EMBL" id="JAAEDI010000007">
    <property type="protein sequence ID" value="MBR0649530.1"/>
    <property type="molecule type" value="Genomic_DNA"/>
</dbReference>
<comment type="caution">
    <text evidence="1">The sequence shown here is derived from an EMBL/GenBank/DDBJ whole genome shotgun (WGS) entry which is preliminary data.</text>
</comment>
<evidence type="ECO:0000313" key="2">
    <source>
        <dbReference type="Proteomes" id="UP000698752"/>
    </source>
</evidence>
<evidence type="ECO:0008006" key="3">
    <source>
        <dbReference type="Google" id="ProtNLM"/>
    </source>
</evidence>
<proteinExistence type="predicted"/>
<protein>
    <recommendedName>
        <fullName evidence="3">ANTAR domain-containing protein</fullName>
    </recommendedName>
</protein>